<dbReference type="PANTHER" id="PTHR13526">
    <property type="entry name" value="TRANSCRIPTION FACTOR SPT20 HOMOLOG"/>
    <property type="match status" value="1"/>
</dbReference>
<reference evidence="3" key="2">
    <citation type="submission" date="2022-01" db="EMBL/GenBank/DDBJ databases">
        <authorList>
            <person name="Hirooka S."/>
            <person name="Miyagishima S.Y."/>
        </authorList>
    </citation>
    <scope>NUCLEOTIDE SEQUENCE</scope>
    <source>
        <strain evidence="3">NBRC 102759</strain>
    </source>
</reference>
<keyword evidence="4" id="KW-1185">Reference proteome</keyword>
<feature type="domain" description="Spt20-like SEP" evidence="2">
    <location>
        <begin position="199"/>
        <end position="337"/>
    </location>
</feature>
<comment type="caution">
    <text evidence="3">The sequence shown here is derived from an EMBL/GenBank/DDBJ whole genome shotgun (WGS) entry which is preliminary data.</text>
</comment>
<evidence type="ECO:0000313" key="4">
    <source>
        <dbReference type="Proteomes" id="UP001061958"/>
    </source>
</evidence>
<proteinExistence type="predicted"/>
<dbReference type="AlphaFoldDB" id="A0A9C7URG0"/>
<dbReference type="GO" id="GO:0006357">
    <property type="term" value="P:regulation of transcription by RNA polymerase II"/>
    <property type="evidence" value="ECO:0007669"/>
    <property type="project" value="TreeGrafter"/>
</dbReference>
<feature type="region of interest" description="Disordered" evidence="1">
    <location>
        <begin position="756"/>
        <end position="790"/>
    </location>
</feature>
<dbReference type="Pfam" id="PF12090">
    <property type="entry name" value="Spt20_SEP"/>
    <property type="match status" value="1"/>
</dbReference>
<dbReference type="GO" id="GO:0000124">
    <property type="term" value="C:SAGA complex"/>
    <property type="evidence" value="ECO:0007669"/>
    <property type="project" value="InterPro"/>
</dbReference>
<name>A0A9C7URG0_9RHOD</name>
<dbReference type="GO" id="GO:0003712">
    <property type="term" value="F:transcription coregulator activity"/>
    <property type="evidence" value="ECO:0007669"/>
    <property type="project" value="InterPro"/>
</dbReference>
<dbReference type="InterPro" id="IPR021950">
    <property type="entry name" value="Spt20"/>
</dbReference>
<feature type="compositionally biased region" description="Low complexity" evidence="1">
    <location>
        <begin position="773"/>
        <end position="790"/>
    </location>
</feature>
<dbReference type="EMBL" id="BQMJ01000038">
    <property type="protein sequence ID" value="GJQ12954.1"/>
    <property type="molecule type" value="Genomic_DNA"/>
</dbReference>
<gene>
    <name evidence="3" type="ORF">GpartN1_g4745.t1</name>
</gene>
<dbReference type="PANTHER" id="PTHR13526:SF8">
    <property type="entry name" value="TRANSCRIPTION FACTOR SPT20 HOMOLOG"/>
    <property type="match status" value="1"/>
</dbReference>
<feature type="compositionally biased region" description="Polar residues" evidence="1">
    <location>
        <begin position="756"/>
        <end position="772"/>
    </location>
</feature>
<protein>
    <recommendedName>
        <fullName evidence="2">Spt20-like SEP domain-containing protein</fullName>
    </recommendedName>
</protein>
<accession>A0A9C7URG0</accession>
<feature type="region of interest" description="Disordered" evidence="1">
    <location>
        <begin position="595"/>
        <end position="620"/>
    </location>
</feature>
<reference evidence="3" key="1">
    <citation type="journal article" date="2022" name="Proc. Natl. Acad. Sci. U.S.A.">
        <title>Life cycle and functional genomics of the unicellular red alga Galdieria for elucidating algal and plant evolution and industrial use.</title>
        <authorList>
            <person name="Hirooka S."/>
            <person name="Itabashi T."/>
            <person name="Ichinose T.M."/>
            <person name="Onuma R."/>
            <person name="Fujiwara T."/>
            <person name="Yamashita S."/>
            <person name="Jong L.W."/>
            <person name="Tomita R."/>
            <person name="Iwane A.H."/>
            <person name="Miyagishima S.Y."/>
        </authorList>
    </citation>
    <scope>NUCLEOTIDE SEQUENCE</scope>
    <source>
        <strain evidence="3">NBRC 102759</strain>
    </source>
</reference>
<evidence type="ECO:0000256" key="1">
    <source>
        <dbReference type="SAM" id="MobiDB-lite"/>
    </source>
</evidence>
<dbReference type="Proteomes" id="UP001061958">
    <property type="component" value="Unassembled WGS sequence"/>
</dbReference>
<dbReference type="OrthoDB" id="6120at2759"/>
<organism evidence="3 4">
    <name type="scientific">Galdieria partita</name>
    <dbReference type="NCBI Taxonomy" id="83374"/>
    <lineage>
        <taxon>Eukaryota</taxon>
        <taxon>Rhodophyta</taxon>
        <taxon>Bangiophyceae</taxon>
        <taxon>Galdieriales</taxon>
        <taxon>Galdieriaceae</taxon>
        <taxon>Galdieria</taxon>
    </lineage>
</organism>
<feature type="compositionally biased region" description="Low complexity" evidence="1">
    <location>
        <begin position="710"/>
        <end position="731"/>
    </location>
</feature>
<dbReference type="InterPro" id="IPR046468">
    <property type="entry name" value="Spt20-like_SEP"/>
</dbReference>
<evidence type="ECO:0000259" key="2">
    <source>
        <dbReference type="Pfam" id="PF12090"/>
    </source>
</evidence>
<sequence length="790" mass="90044">MTMVKLEWQLGWEEWKSPLLEPFLVDSEEETFPTVVKLRKRRVIQNRKRKRQLVEQVAEPSHQEFVSVEEKQPKEFINEEVNESVQPCEQQLFVEKELKDDKTTGLEPMAVEPSIPEEGEENKSFSENTTENVVGEGTVGLDSLTVSKEATTLPPLSTNTHRHTLWQRLRNTLEKRSKQYSLKGFSPPGFVVDSLPDLKVSLSIELYDQGYTKDSRKILYPYDQHSKRLIEALDLGLIPPYEDLPTNHSFYYYQGCLIAEIRDFRSSFQGFLQTLIKSSNKNSPTTYKLILRPDFHTILSNIERATIRSQYNGRVETETKIQLERFLLSVLFRNVHCASHVPRFHCFTPLDSFKWNRIRRPRMKIQDDKGILCSWRKFCRCAGYLSPQSIVLYVCMMMESFDGRDEKSLERVSKTLEKSSTLDGRRVNHAIHHDGLLPSSGHSVLPSSLHELSWKPFRPNSNIEAHRCALYTYKRNIYLLKGTSNGDYDRSSKYSSRLRPDILRILAFSYARKNNSSTSPKQVHCSFQIVKKGNPIYYCESRRSYMRDGSMDINSFTACSLEHAMDFADNFRRICEFEGYICILDSFRGPFEKVRDTSSESIPERTFQKRPSNIPHNPPPSFPSYPRMESAATLQLPSSSFAQAQPGVRPISSSPYYYSLSGNAATSIAYGKNFAMANPSTNLVPQNNASFYQGVQSENRKRPNPTTFHSNNPMNPSLTTSTSPTTTTTTTVVRGPKPLVAQTSANRVTLQTALGVTNNDNKTHTNLLGNKKTSSPVHSSTSSFHGSNVP</sequence>
<feature type="region of interest" description="Disordered" evidence="1">
    <location>
        <begin position="697"/>
        <end position="744"/>
    </location>
</feature>
<feature type="compositionally biased region" description="Basic and acidic residues" evidence="1">
    <location>
        <begin position="595"/>
        <end position="607"/>
    </location>
</feature>
<evidence type="ECO:0000313" key="3">
    <source>
        <dbReference type="EMBL" id="GJQ12954.1"/>
    </source>
</evidence>